<dbReference type="Proteomes" id="UP000248863">
    <property type="component" value="Unassembled WGS sequence"/>
</dbReference>
<protein>
    <submittedName>
        <fullName evidence="1">Uncharacterized protein</fullName>
    </submittedName>
</protein>
<comment type="caution">
    <text evidence="1">The sequence shown here is derived from an EMBL/GenBank/DDBJ whole genome shotgun (WGS) entry which is preliminary data.</text>
</comment>
<accession>A0A327JTV4</accession>
<sequence>MYKRPVFAVDQEVTEEDYGRLGQWPQEGISRLTDDLLVSGRLYKGFTTVATSQSAVEVAAGRLYDAGAMYALEAPLPLSVAEWVPITLGQKVWVVLIGQGREDDGYVEARNYEREVAVSGGGTAIQQVPATGARARVRSAIVTPYPGSPSAIPVKPSIPVGTLAIADILIGTGGIETIAMRTANEAPELDQLAAAYTALQAKFALVDQEIAGLRGDLAALARQLKQGVSRVAFQAVQGDIAYLKDRMDVPDTGSPYGGDNYLDEGESDVGNVDYKARILEGLRFPAANQAKSPLAVYNANDGNLMHAAQGLVCAKYTVVKGIELAEQAGTLSLGGTVYQTLELTQMMMSRQETAYGDYFETCNNSAWWNSGQYDPAKGILRIGDETYEVANYQNDTFGWGLGHAIIRVRKFWTTTTKAPYDVYAPVPHTIQGVIKAQSWLQSQSRWTPGMRLGIAAWSATAEVSVSLVECGEDGTPRPGRMLRTVTLAAGQLQAWPAMTRFPWATPVYLEAGKRYAYLFATTGDVTVAYAEGQKFLAGNYFESTDG</sequence>
<dbReference type="AlphaFoldDB" id="A0A327JTV4"/>
<reference evidence="1 2" key="1">
    <citation type="submission" date="2017-07" db="EMBL/GenBank/DDBJ databases">
        <title>Draft Genome Sequences of Select Purple Nonsulfur Bacteria.</title>
        <authorList>
            <person name="Lasarre B."/>
            <person name="Mckinlay J.B."/>
        </authorList>
    </citation>
    <scope>NUCLEOTIDE SEQUENCE [LARGE SCALE GENOMIC DNA]</scope>
    <source>
        <strain evidence="1 2">DSM 11907</strain>
    </source>
</reference>
<gene>
    <name evidence="1" type="ORF">CH338_28105</name>
</gene>
<evidence type="ECO:0000313" key="2">
    <source>
        <dbReference type="Proteomes" id="UP000248863"/>
    </source>
</evidence>
<keyword evidence="2" id="KW-1185">Reference proteome</keyword>
<proteinExistence type="predicted"/>
<dbReference type="OrthoDB" id="7784140at2"/>
<organism evidence="1 2">
    <name type="scientific">Rhodoplanes elegans</name>
    <dbReference type="NCBI Taxonomy" id="29408"/>
    <lineage>
        <taxon>Bacteria</taxon>
        <taxon>Pseudomonadati</taxon>
        <taxon>Pseudomonadota</taxon>
        <taxon>Alphaproteobacteria</taxon>
        <taxon>Hyphomicrobiales</taxon>
        <taxon>Nitrobacteraceae</taxon>
        <taxon>Rhodoplanes</taxon>
    </lineage>
</organism>
<evidence type="ECO:0000313" key="1">
    <source>
        <dbReference type="EMBL" id="RAI29950.1"/>
    </source>
</evidence>
<dbReference type="RefSeq" id="WP_146618956.1">
    <property type="nucleotide sequence ID" value="NZ_NPEU01000645.1"/>
</dbReference>
<name>A0A327JTV4_9BRAD</name>
<dbReference type="EMBL" id="NPEU01000645">
    <property type="protein sequence ID" value="RAI29950.1"/>
    <property type="molecule type" value="Genomic_DNA"/>
</dbReference>
<feature type="non-terminal residue" evidence="1">
    <location>
        <position position="546"/>
    </location>
</feature>